<protein>
    <submittedName>
        <fullName evidence="5">DNA recombination and repair protein Rad51-like C-terminal domain-containing protein</fullName>
    </submittedName>
</protein>
<dbReference type="GO" id="GO:0003697">
    <property type="term" value="F:single-stranded DNA binding"/>
    <property type="evidence" value="ECO:0007669"/>
    <property type="project" value="TreeGrafter"/>
</dbReference>
<dbReference type="GO" id="GO:0005815">
    <property type="term" value="C:microtubule organizing center"/>
    <property type="evidence" value="ECO:0007669"/>
    <property type="project" value="TreeGrafter"/>
</dbReference>
<reference evidence="5" key="1">
    <citation type="submission" date="2022-11" db="UniProtKB">
        <authorList>
            <consortium name="WormBaseParasite"/>
        </authorList>
    </citation>
    <scope>IDENTIFICATION</scope>
</reference>
<keyword evidence="2" id="KW-0539">Nucleus</keyword>
<dbReference type="GO" id="GO:0033063">
    <property type="term" value="C:Rad51B-Rad51C-Rad51D-XRCC2 complex"/>
    <property type="evidence" value="ECO:0007669"/>
    <property type="project" value="TreeGrafter"/>
</dbReference>
<dbReference type="GO" id="GO:0000723">
    <property type="term" value="P:telomere maintenance"/>
    <property type="evidence" value="ECO:0007669"/>
    <property type="project" value="TreeGrafter"/>
</dbReference>
<dbReference type="WBParaSite" id="Gr19_v10_g15587.t1">
    <property type="protein sequence ID" value="Gr19_v10_g15587.t1"/>
    <property type="gene ID" value="Gr19_v10_g15587"/>
</dbReference>
<feature type="domain" description="Rad51-like C-terminal" evidence="3">
    <location>
        <begin position="27"/>
        <end position="221"/>
    </location>
</feature>
<dbReference type="GO" id="GO:0000400">
    <property type="term" value="F:four-way junction DNA binding"/>
    <property type="evidence" value="ECO:0007669"/>
    <property type="project" value="TreeGrafter"/>
</dbReference>
<dbReference type="AlphaFoldDB" id="A0A914H9Z1"/>
<dbReference type="Pfam" id="PF08423">
    <property type="entry name" value="Rad51"/>
    <property type="match status" value="1"/>
</dbReference>
<comment type="subcellular location">
    <subcellularLocation>
        <location evidence="1">Nucleus</location>
    </subcellularLocation>
</comment>
<evidence type="ECO:0000313" key="4">
    <source>
        <dbReference type="Proteomes" id="UP000887572"/>
    </source>
</evidence>
<dbReference type="InterPro" id="IPR051988">
    <property type="entry name" value="HRR_RAD51_Paralog"/>
</dbReference>
<dbReference type="GO" id="GO:0000724">
    <property type="term" value="P:double-strand break repair via homologous recombination"/>
    <property type="evidence" value="ECO:0007669"/>
    <property type="project" value="TreeGrafter"/>
</dbReference>
<organism evidence="4 5">
    <name type="scientific">Globodera rostochiensis</name>
    <name type="common">Golden nematode worm</name>
    <name type="synonym">Heterodera rostochiensis</name>
    <dbReference type="NCBI Taxonomy" id="31243"/>
    <lineage>
        <taxon>Eukaryota</taxon>
        <taxon>Metazoa</taxon>
        <taxon>Ecdysozoa</taxon>
        <taxon>Nematoda</taxon>
        <taxon>Chromadorea</taxon>
        <taxon>Rhabditida</taxon>
        <taxon>Tylenchina</taxon>
        <taxon>Tylenchomorpha</taxon>
        <taxon>Tylenchoidea</taxon>
        <taxon>Heteroderidae</taxon>
        <taxon>Heteroderinae</taxon>
        <taxon>Globodera</taxon>
    </lineage>
</organism>
<evidence type="ECO:0000259" key="3">
    <source>
        <dbReference type="Pfam" id="PF08423"/>
    </source>
</evidence>
<dbReference type="SUPFAM" id="SSF52540">
    <property type="entry name" value="P-loop containing nucleoside triphosphate hydrolases"/>
    <property type="match status" value="1"/>
</dbReference>
<dbReference type="Proteomes" id="UP000887572">
    <property type="component" value="Unplaced"/>
</dbReference>
<sequence length="567" mass="62949">MSGDEGSFRHETALSWFMRLGHPSLVFRTGHEQFDAFCAVMPADLVEIVGRDATGKLQLALTLVAELLLSESKAHHRVVVLDFNGSFRIERLKQILVSREPRLMGENEAIVGHLDNIYYSRVFCSEELEKCLVELKRVLESIRFIPFIVVNKIGAILFDILDDNNFDGSHQKRILGTLKELCVSHGATVVTTNHLVDWRGYPAPALGNAWIKGIGQRIFLHRDSDGERAQFSAQILGEKVRSGKLRYALTNRGDLMGAKSAFVPYSDCTGAGTASTSVVVESEGPSSAPMVDDAAGLEEIPLQEALQGQQLGTEESVAFLSHSETLVRILGRLGEQNVLNNWTEEDCAGLLIQLLKHSCDEEGAKRIVRCFRDTSVDEILDCFNLCKDMNTRVARERAQLNDFPAAPSTVSGPSVAQTHPNWSSLVAQVKRSRGIGDDSVSAIATLLAEMSSKCEDEVAAFDSPDYKLIYDHLGSLVRGYTMKGVRSIDAAVMLEIFESMERVADSLPQLLSFFNQMFKDVQHFVKDEFKIGEELDEENVGKMLTNVLELPDEFFDLSSMFRNTSDK</sequence>
<dbReference type="InterPro" id="IPR027417">
    <property type="entry name" value="P-loop_NTPase"/>
</dbReference>
<keyword evidence="4" id="KW-1185">Reference proteome</keyword>
<evidence type="ECO:0000256" key="2">
    <source>
        <dbReference type="ARBA" id="ARBA00023242"/>
    </source>
</evidence>
<accession>A0A914H9Z1</accession>
<dbReference type="InterPro" id="IPR013632">
    <property type="entry name" value="Rad51_C"/>
</dbReference>
<dbReference type="PANTHER" id="PTHR46457:SF1">
    <property type="entry name" value="DNA REPAIR PROTEIN RAD51 HOMOLOG 4"/>
    <property type="match status" value="1"/>
</dbReference>
<proteinExistence type="predicted"/>
<dbReference type="GO" id="GO:0008094">
    <property type="term" value="F:ATP-dependent activity, acting on DNA"/>
    <property type="evidence" value="ECO:0007669"/>
    <property type="project" value="TreeGrafter"/>
</dbReference>
<dbReference type="GO" id="GO:0005657">
    <property type="term" value="C:replication fork"/>
    <property type="evidence" value="ECO:0007669"/>
    <property type="project" value="TreeGrafter"/>
</dbReference>
<dbReference type="Gene3D" id="3.40.50.300">
    <property type="entry name" value="P-loop containing nucleotide triphosphate hydrolases"/>
    <property type="match status" value="1"/>
</dbReference>
<dbReference type="GO" id="GO:0042148">
    <property type="term" value="P:DNA strand invasion"/>
    <property type="evidence" value="ECO:0007669"/>
    <property type="project" value="TreeGrafter"/>
</dbReference>
<dbReference type="GO" id="GO:0007131">
    <property type="term" value="P:reciprocal meiotic recombination"/>
    <property type="evidence" value="ECO:0007669"/>
    <property type="project" value="TreeGrafter"/>
</dbReference>
<dbReference type="PANTHER" id="PTHR46457">
    <property type="entry name" value="DNA REPAIR PROTEIN RAD51 HOMOLOG 4"/>
    <property type="match status" value="1"/>
</dbReference>
<evidence type="ECO:0000256" key="1">
    <source>
        <dbReference type="ARBA" id="ARBA00004123"/>
    </source>
</evidence>
<name>A0A914H9Z1_GLORO</name>
<evidence type="ECO:0000313" key="5">
    <source>
        <dbReference type="WBParaSite" id="Gr19_v10_g15587.t1"/>
    </source>
</evidence>